<evidence type="ECO:0000313" key="2">
    <source>
        <dbReference type="Proteomes" id="UP000011885"/>
    </source>
</evidence>
<dbReference type="Proteomes" id="UP000011885">
    <property type="component" value="Unassembled WGS sequence"/>
</dbReference>
<sequence length="48" mass="5224">MATADIMSPGNMATERNGKNVVIDCCIKNIYYGNFHAVRDAHIPRGTG</sequence>
<dbReference type="AlphaFoldDB" id="M5U241"/>
<accession>M5U241</accession>
<name>M5U241_9BACT</name>
<comment type="caution">
    <text evidence="1">The sequence shown here is derived from an EMBL/GenBank/DDBJ whole genome shotgun (WGS) entry which is preliminary data.</text>
</comment>
<reference evidence="1 2" key="1">
    <citation type="journal article" date="2013" name="Mar. Genomics">
        <title>Expression of sulfatases in Rhodopirellula baltica and the diversity of sulfatases in the genus Rhodopirellula.</title>
        <authorList>
            <person name="Wegner C.E."/>
            <person name="Richter-Heitmann T."/>
            <person name="Klindworth A."/>
            <person name="Klockow C."/>
            <person name="Richter M."/>
            <person name="Achstetter T."/>
            <person name="Glockner F.O."/>
            <person name="Harder J."/>
        </authorList>
    </citation>
    <scope>NUCLEOTIDE SEQUENCE [LARGE SCALE GENOMIC DNA]</scope>
    <source>
        <strain evidence="1 2">SM41</strain>
    </source>
</reference>
<organism evidence="1 2">
    <name type="scientific">Rhodopirellula sallentina SM41</name>
    <dbReference type="NCBI Taxonomy" id="1263870"/>
    <lineage>
        <taxon>Bacteria</taxon>
        <taxon>Pseudomonadati</taxon>
        <taxon>Planctomycetota</taxon>
        <taxon>Planctomycetia</taxon>
        <taxon>Pirellulales</taxon>
        <taxon>Pirellulaceae</taxon>
        <taxon>Rhodopirellula</taxon>
    </lineage>
</organism>
<keyword evidence="2" id="KW-1185">Reference proteome</keyword>
<evidence type="ECO:0000313" key="1">
    <source>
        <dbReference type="EMBL" id="EMI51921.1"/>
    </source>
</evidence>
<protein>
    <submittedName>
        <fullName evidence="1">Uncharacterized protein</fullName>
    </submittedName>
</protein>
<gene>
    <name evidence="1" type="ORF">RSSM_06653</name>
</gene>
<dbReference type="PATRIC" id="fig|1263870.3.peg.7061"/>
<dbReference type="EMBL" id="ANOH01000466">
    <property type="protein sequence ID" value="EMI51921.1"/>
    <property type="molecule type" value="Genomic_DNA"/>
</dbReference>
<proteinExistence type="predicted"/>